<keyword evidence="5" id="KW-1185">Reference proteome</keyword>
<dbReference type="InterPro" id="IPR005835">
    <property type="entry name" value="NTP_transferase_dom"/>
</dbReference>
<evidence type="ECO:0000256" key="1">
    <source>
        <dbReference type="ARBA" id="ARBA00022679"/>
    </source>
</evidence>
<dbReference type="EMBL" id="FXWH01000003">
    <property type="protein sequence ID" value="SMQ80323.1"/>
    <property type="molecule type" value="Genomic_DNA"/>
</dbReference>
<evidence type="ECO:0000313" key="5">
    <source>
        <dbReference type="Proteomes" id="UP000194450"/>
    </source>
</evidence>
<dbReference type="InterPro" id="IPR050065">
    <property type="entry name" value="GlmU-like"/>
</dbReference>
<dbReference type="NCBIfam" id="NF045761">
    <property type="entry name" value="NAMPUrTaseMurU"/>
    <property type="match status" value="1"/>
</dbReference>
<dbReference type="Pfam" id="PF00483">
    <property type="entry name" value="NTP_transferase"/>
    <property type="match status" value="1"/>
</dbReference>
<feature type="domain" description="Nucleotidyl transferase" evidence="3">
    <location>
        <begin position="8"/>
        <end position="228"/>
    </location>
</feature>
<dbReference type="InterPro" id="IPR029044">
    <property type="entry name" value="Nucleotide-diphossugar_trans"/>
</dbReference>
<sequence length="234" mass="25635">MSLTMPTAMILAAGRGQRMQPLTDTTPKPLLKVAGKPLIVYHLEKLARLGVKRVVINYAHLGEQFPAALGDGSKWGLTIVYSPEPPGGLETAGGIIQALPLLGDKPFWVINGDIFTYMPFEQLPMQLHNGNLAELVLTNNPEHNPLGDFAIEQGRVVSASQQPKFTFTGMGLYHPSLFNNYEPTAAPVLPLRPLFEQAIAKQQLGGTIWNGAWTDVGTPERLQQLDDQMRSQDV</sequence>
<keyword evidence="2 4" id="KW-0548">Nucleotidyltransferase</keyword>
<dbReference type="InterPro" id="IPR054790">
    <property type="entry name" value="MurU"/>
</dbReference>
<dbReference type="Proteomes" id="UP000194450">
    <property type="component" value="Unassembled WGS sequence"/>
</dbReference>
<name>A0A1Y6G1Y5_9GAMM</name>
<dbReference type="GO" id="GO:0016779">
    <property type="term" value="F:nucleotidyltransferase activity"/>
    <property type="evidence" value="ECO:0007669"/>
    <property type="project" value="UniProtKB-KW"/>
</dbReference>
<evidence type="ECO:0000259" key="3">
    <source>
        <dbReference type="Pfam" id="PF00483"/>
    </source>
</evidence>
<reference evidence="5" key="1">
    <citation type="submission" date="2017-04" db="EMBL/GenBank/DDBJ databases">
        <authorList>
            <person name="Varghese N."/>
            <person name="Submissions S."/>
        </authorList>
    </citation>
    <scope>NUCLEOTIDE SEQUENCE [LARGE SCALE GENOMIC DNA]</scope>
</reference>
<dbReference type="AlphaFoldDB" id="A0A1Y6G1Y5"/>
<proteinExistence type="predicted"/>
<organism evidence="4 5">
    <name type="scientific">Pseudidiomarina planktonica</name>
    <dbReference type="NCBI Taxonomy" id="1323738"/>
    <lineage>
        <taxon>Bacteria</taxon>
        <taxon>Pseudomonadati</taxon>
        <taxon>Pseudomonadota</taxon>
        <taxon>Gammaproteobacteria</taxon>
        <taxon>Alteromonadales</taxon>
        <taxon>Idiomarinaceae</taxon>
        <taxon>Pseudidiomarina</taxon>
    </lineage>
</organism>
<dbReference type="PANTHER" id="PTHR43584">
    <property type="entry name" value="NUCLEOTIDYL TRANSFERASE"/>
    <property type="match status" value="1"/>
</dbReference>
<keyword evidence="1 4" id="KW-0808">Transferase</keyword>
<protein>
    <submittedName>
        <fullName evidence="4">MurNAc alpha-1-phosphate uridylyltransferase</fullName>
    </submittedName>
</protein>
<dbReference type="Gene3D" id="3.90.550.10">
    <property type="entry name" value="Spore Coat Polysaccharide Biosynthesis Protein SpsA, Chain A"/>
    <property type="match status" value="1"/>
</dbReference>
<dbReference type="PANTHER" id="PTHR43584:SF8">
    <property type="entry name" value="N-ACETYLMURAMATE ALPHA-1-PHOSPHATE URIDYLYLTRANSFERASE"/>
    <property type="match status" value="1"/>
</dbReference>
<gene>
    <name evidence="4" type="ORF">SAMN06297229_2093</name>
</gene>
<dbReference type="CDD" id="cd06422">
    <property type="entry name" value="NTP_transferase_like_1"/>
    <property type="match status" value="1"/>
</dbReference>
<evidence type="ECO:0000256" key="2">
    <source>
        <dbReference type="ARBA" id="ARBA00022695"/>
    </source>
</evidence>
<dbReference type="SUPFAM" id="SSF53448">
    <property type="entry name" value="Nucleotide-diphospho-sugar transferases"/>
    <property type="match status" value="1"/>
</dbReference>
<accession>A0A1Y6G1Y5</accession>
<evidence type="ECO:0000313" key="4">
    <source>
        <dbReference type="EMBL" id="SMQ80323.1"/>
    </source>
</evidence>
<dbReference type="RefSeq" id="WP_234996324.1">
    <property type="nucleotide sequence ID" value="NZ_FXWH01000003.1"/>
</dbReference>